<feature type="domain" description="CBS" evidence="5">
    <location>
        <begin position="70"/>
        <end position="127"/>
    </location>
</feature>
<dbReference type="SMART" id="SM00530">
    <property type="entry name" value="HTH_XRE"/>
    <property type="match status" value="1"/>
</dbReference>
<dbReference type="Proteomes" id="UP000002457">
    <property type="component" value="Chromosome"/>
</dbReference>
<keyword evidence="1 3" id="KW-0129">CBS domain</keyword>
<dbReference type="InterPro" id="IPR010982">
    <property type="entry name" value="Lambda_DNA-bd_dom_sf"/>
</dbReference>
<dbReference type="KEGG" id="mpl:Mpal_1730"/>
<evidence type="ECO:0000256" key="2">
    <source>
        <dbReference type="ARBA" id="ARBA00023167"/>
    </source>
</evidence>
<dbReference type="Pfam" id="PF00571">
    <property type="entry name" value="CBS"/>
    <property type="match status" value="2"/>
</dbReference>
<dbReference type="GO" id="GO:0009086">
    <property type="term" value="P:methionine biosynthetic process"/>
    <property type="evidence" value="ECO:0007669"/>
    <property type="project" value="UniProtKB-KW"/>
</dbReference>
<dbReference type="InterPro" id="IPR051257">
    <property type="entry name" value="Diverse_CBS-Domain"/>
</dbReference>
<dbReference type="EMBL" id="CP001338">
    <property type="protein sequence ID" value="ACL17037.1"/>
    <property type="molecule type" value="Genomic_DNA"/>
</dbReference>
<evidence type="ECO:0000313" key="6">
    <source>
        <dbReference type="EMBL" id="ACL17037.1"/>
    </source>
</evidence>
<gene>
    <name evidence="6" type="ordered locus">Mpal_1730</name>
</gene>
<dbReference type="AlphaFoldDB" id="B8GJJ6"/>
<dbReference type="PANTHER" id="PTHR43080">
    <property type="entry name" value="CBS DOMAIN-CONTAINING PROTEIN CBSX3, MITOCHONDRIAL"/>
    <property type="match status" value="1"/>
</dbReference>
<dbReference type="PROSITE" id="PS51371">
    <property type="entry name" value="CBS"/>
    <property type="match status" value="2"/>
</dbReference>
<dbReference type="InterPro" id="IPR001387">
    <property type="entry name" value="Cro/C1-type_HTH"/>
</dbReference>
<dbReference type="Gene3D" id="1.10.260.40">
    <property type="entry name" value="lambda repressor-like DNA-binding domains"/>
    <property type="match status" value="1"/>
</dbReference>
<keyword evidence="2" id="KW-0028">Amino-acid biosynthesis</keyword>
<organism evidence="6 7">
    <name type="scientific">Methanosphaerula palustris (strain ATCC BAA-1556 / DSM 19958 / E1-9c)</name>
    <dbReference type="NCBI Taxonomy" id="521011"/>
    <lineage>
        <taxon>Archaea</taxon>
        <taxon>Methanobacteriati</taxon>
        <taxon>Methanobacteriota</taxon>
        <taxon>Stenosarchaea group</taxon>
        <taxon>Methanomicrobia</taxon>
        <taxon>Methanomicrobiales</taxon>
        <taxon>Methanoregulaceae</taxon>
        <taxon>Methanosphaerula</taxon>
    </lineage>
</organism>
<feature type="domain" description="CBS" evidence="5">
    <location>
        <begin position="136"/>
        <end position="184"/>
    </location>
</feature>
<dbReference type="PIRSF" id="PIRSF037253">
    <property type="entry name" value="HTH_CBS_prd"/>
    <property type="match status" value="1"/>
</dbReference>
<dbReference type="GO" id="GO:0003677">
    <property type="term" value="F:DNA binding"/>
    <property type="evidence" value="ECO:0007669"/>
    <property type="project" value="InterPro"/>
</dbReference>
<dbReference type="SUPFAM" id="SSF54631">
    <property type="entry name" value="CBS-domain pair"/>
    <property type="match status" value="1"/>
</dbReference>
<dbReference type="HOGENOM" id="CLU_116133_0_0_2"/>
<feature type="domain" description="HTH cro/C1-type" evidence="4">
    <location>
        <begin position="9"/>
        <end position="63"/>
    </location>
</feature>
<dbReference type="Gene3D" id="3.10.580.10">
    <property type="entry name" value="CBS-domain"/>
    <property type="match status" value="1"/>
</dbReference>
<dbReference type="PROSITE" id="PS50943">
    <property type="entry name" value="HTH_CROC1"/>
    <property type="match status" value="1"/>
</dbReference>
<dbReference type="STRING" id="521011.Mpal_1730"/>
<evidence type="ECO:0000256" key="1">
    <source>
        <dbReference type="ARBA" id="ARBA00023122"/>
    </source>
</evidence>
<evidence type="ECO:0000259" key="4">
    <source>
        <dbReference type="PROSITE" id="PS50943"/>
    </source>
</evidence>
<sequence>MHIPTPSEIRAKREMLDLTQSELARKAGVSQSMIARIEAGSVDPRVGTLDKIIRVLNIAERSIVTAAQVMHTPVQSIHPENQIASAVDIMEKNGISQLPVILDGVPVGCISESAILFAIEEQHAHKSQNYLVRDFMESSFPTVPPDIDVETVVHILQQHHAVLVLEKGKVQGVITKHDLISLIT</sequence>
<dbReference type="PANTHER" id="PTHR43080:SF4">
    <property type="entry name" value="CRO-LIKE PROTEIN"/>
    <property type="match status" value="1"/>
</dbReference>
<accession>B8GJJ6</accession>
<keyword evidence="7" id="KW-1185">Reference proteome</keyword>
<dbReference type="Pfam" id="PF01381">
    <property type="entry name" value="HTH_3"/>
    <property type="match status" value="1"/>
</dbReference>
<dbReference type="OrthoDB" id="30763at2157"/>
<proteinExistence type="predicted"/>
<evidence type="ECO:0000256" key="3">
    <source>
        <dbReference type="PROSITE-ProRule" id="PRU00703"/>
    </source>
</evidence>
<dbReference type="CDD" id="cd00093">
    <property type="entry name" value="HTH_XRE"/>
    <property type="match status" value="1"/>
</dbReference>
<evidence type="ECO:0000259" key="5">
    <source>
        <dbReference type="PROSITE" id="PS51371"/>
    </source>
</evidence>
<dbReference type="GeneID" id="7271294"/>
<dbReference type="InterPro" id="IPR046342">
    <property type="entry name" value="CBS_dom_sf"/>
</dbReference>
<evidence type="ECO:0000313" key="7">
    <source>
        <dbReference type="Proteomes" id="UP000002457"/>
    </source>
</evidence>
<dbReference type="SMART" id="SM00116">
    <property type="entry name" value="CBS"/>
    <property type="match status" value="2"/>
</dbReference>
<dbReference type="eggNOG" id="arCOG00608">
    <property type="taxonomic scope" value="Archaea"/>
</dbReference>
<dbReference type="RefSeq" id="WP_012618356.1">
    <property type="nucleotide sequence ID" value="NC_011832.1"/>
</dbReference>
<dbReference type="InterPro" id="IPR017158">
    <property type="entry name" value="Tscrpt-reg_CBS-contain_prd"/>
</dbReference>
<name>B8GJJ6_METPE</name>
<reference evidence="6 7" key="1">
    <citation type="journal article" date="2015" name="Genome Announc.">
        <title>Complete Genome Sequence of Methanosphaerula palustris E1-9CT, a Hydrogenotrophic Methanogen Isolated from a Minerotrophic Fen Peatland.</title>
        <authorList>
            <person name="Cadillo-Quiroz H."/>
            <person name="Browne P."/>
            <person name="Kyrpides N."/>
            <person name="Woyke T."/>
            <person name="Goodwin L."/>
            <person name="Detter C."/>
            <person name="Yavitt J.B."/>
            <person name="Zinder S.H."/>
        </authorList>
    </citation>
    <scope>NUCLEOTIDE SEQUENCE [LARGE SCALE GENOMIC DNA]</scope>
    <source>
        <strain evidence="7">ATCC BAA-1556 / DSM 19958 / E1-9c</strain>
    </source>
</reference>
<keyword evidence="2" id="KW-0486">Methionine biosynthesis</keyword>
<dbReference type="InterPro" id="IPR000644">
    <property type="entry name" value="CBS_dom"/>
</dbReference>
<protein>
    <submittedName>
        <fullName evidence="6">Transcriptional regulator, XRE family</fullName>
    </submittedName>
</protein>
<dbReference type="SUPFAM" id="SSF47413">
    <property type="entry name" value="lambda repressor-like DNA-binding domains"/>
    <property type="match status" value="1"/>
</dbReference>